<feature type="region of interest" description="Disordered" evidence="15">
    <location>
        <begin position="1115"/>
        <end position="1143"/>
    </location>
</feature>
<comment type="catalytic activity">
    <reaction evidence="12">
        <text>L-seryl-[protein] + ATP = O-phospho-L-seryl-[protein] + ADP + H(+)</text>
        <dbReference type="Rhea" id="RHEA:17989"/>
        <dbReference type="Rhea" id="RHEA-COMP:9863"/>
        <dbReference type="Rhea" id="RHEA-COMP:11604"/>
        <dbReference type="ChEBI" id="CHEBI:15378"/>
        <dbReference type="ChEBI" id="CHEBI:29999"/>
        <dbReference type="ChEBI" id="CHEBI:30616"/>
        <dbReference type="ChEBI" id="CHEBI:83421"/>
        <dbReference type="ChEBI" id="CHEBI:456216"/>
        <dbReference type="EC" id="2.7.11.1"/>
    </reaction>
</comment>
<evidence type="ECO:0000256" key="16">
    <source>
        <dbReference type="SAM" id="Phobius"/>
    </source>
</evidence>
<feature type="domain" description="Protein kinase" evidence="17">
    <location>
        <begin position="66"/>
        <end position="328"/>
    </location>
</feature>
<accession>A0A914MGU8</accession>
<evidence type="ECO:0000259" key="17">
    <source>
        <dbReference type="PROSITE" id="PS50011"/>
    </source>
</evidence>
<dbReference type="WBParaSite" id="Minc3s01867g26849">
    <property type="protein sequence ID" value="Minc3s01867g26849"/>
    <property type="gene ID" value="Minc3s01867g26849"/>
</dbReference>
<dbReference type="InterPro" id="IPR011009">
    <property type="entry name" value="Kinase-like_dom_sf"/>
</dbReference>
<feature type="binding site" evidence="13">
    <location>
        <position position="95"/>
    </location>
    <ligand>
        <name>ATP</name>
        <dbReference type="ChEBI" id="CHEBI:30616"/>
    </ligand>
</feature>
<dbReference type="Gene3D" id="3.30.200.20">
    <property type="entry name" value="Phosphorylase Kinase, domain 1"/>
    <property type="match status" value="2"/>
</dbReference>
<comment type="catalytic activity">
    <reaction evidence="11">
        <text>L-threonyl-[protein] + ATP = O-phospho-L-threonyl-[protein] + ADP + H(+)</text>
        <dbReference type="Rhea" id="RHEA:46608"/>
        <dbReference type="Rhea" id="RHEA-COMP:11060"/>
        <dbReference type="Rhea" id="RHEA-COMP:11605"/>
        <dbReference type="ChEBI" id="CHEBI:15378"/>
        <dbReference type="ChEBI" id="CHEBI:30013"/>
        <dbReference type="ChEBI" id="CHEBI:30616"/>
        <dbReference type="ChEBI" id="CHEBI:61977"/>
        <dbReference type="ChEBI" id="CHEBI:456216"/>
        <dbReference type="EC" id="2.7.11.1"/>
    </reaction>
</comment>
<dbReference type="SUPFAM" id="SSF56112">
    <property type="entry name" value="Protein kinase-like (PK-like)"/>
    <property type="match status" value="2"/>
</dbReference>
<keyword evidence="8 13" id="KW-0547">Nucleotide-binding</keyword>
<dbReference type="PROSITE" id="PS50011">
    <property type="entry name" value="PROTEIN_KINASE_DOM"/>
    <property type="match status" value="2"/>
</dbReference>
<dbReference type="PANTHER" id="PTHR22988">
    <property type="entry name" value="MYOTONIC DYSTROPHY S/T KINASE-RELATED"/>
    <property type="match status" value="1"/>
</dbReference>
<dbReference type="GO" id="GO:1901888">
    <property type="term" value="P:regulation of cell junction assembly"/>
    <property type="evidence" value="ECO:0007669"/>
    <property type="project" value="TreeGrafter"/>
</dbReference>
<dbReference type="GO" id="GO:0005524">
    <property type="term" value="F:ATP binding"/>
    <property type="evidence" value="ECO:0007669"/>
    <property type="project" value="UniProtKB-UniRule"/>
</dbReference>
<keyword evidence="19" id="KW-1185">Reference proteome</keyword>
<name>A0A914MGU8_MELIC</name>
<feature type="domain" description="AGC-kinase C-terminal" evidence="18">
    <location>
        <begin position="891"/>
        <end position="962"/>
    </location>
</feature>
<keyword evidence="6" id="KW-0597">Phosphoprotein</keyword>
<dbReference type="GO" id="GO:0031032">
    <property type="term" value="P:actomyosin structure organization"/>
    <property type="evidence" value="ECO:0007669"/>
    <property type="project" value="TreeGrafter"/>
</dbReference>
<evidence type="ECO:0000256" key="12">
    <source>
        <dbReference type="ARBA" id="ARBA00048679"/>
    </source>
</evidence>
<feature type="region of interest" description="Disordered" evidence="15">
    <location>
        <begin position="1467"/>
        <end position="1498"/>
    </location>
</feature>
<evidence type="ECO:0000256" key="10">
    <source>
        <dbReference type="ARBA" id="ARBA00022840"/>
    </source>
</evidence>
<feature type="domain" description="AGC-kinase C-terminal" evidence="18">
    <location>
        <begin position="329"/>
        <end position="400"/>
    </location>
</feature>
<dbReference type="GO" id="GO:0000281">
    <property type="term" value="P:mitotic cytokinesis"/>
    <property type="evidence" value="ECO:0007669"/>
    <property type="project" value="TreeGrafter"/>
</dbReference>
<feature type="coiled-coil region" evidence="14">
    <location>
        <begin position="434"/>
        <end position="566"/>
    </location>
</feature>
<evidence type="ECO:0000313" key="19">
    <source>
        <dbReference type="Proteomes" id="UP000887563"/>
    </source>
</evidence>
<evidence type="ECO:0000256" key="7">
    <source>
        <dbReference type="ARBA" id="ARBA00022679"/>
    </source>
</evidence>
<dbReference type="InterPro" id="IPR008271">
    <property type="entry name" value="Ser/Thr_kinase_AS"/>
</dbReference>
<evidence type="ECO:0000256" key="9">
    <source>
        <dbReference type="ARBA" id="ARBA00022777"/>
    </source>
</evidence>
<protein>
    <recommendedName>
        <fullName evidence="3">non-specific serine/threonine protein kinase</fullName>
        <ecNumber evidence="3">2.7.11.1</ecNumber>
    </recommendedName>
</protein>
<dbReference type="Proteomes" id="UP000887563">
    <property type="component" value="Unplaced"/>
</dbReference>
<evidence type="ECO:0000256" key="14">
    <source>
        <dbReference type="SAM" id="Coils"/>
    </source>
</evidence>
<evidence type="ECO:0000259" key="18">
    <source>
        <dbReference type="PROSITE" id="PS51285"/>
    </source>
</evidence>
<feature type="coiled-coil region" evidence="14">
    <location>
        <begin position="1239"/>
        <end position="1298"/>
    </location>
</feature>
<dbReference type="InterPro" id="IPR000961">
    <property type="entry name" value="AGC-kinase_C"/>
</dbReference>
<dbReference type="FunFam" id="1.10.510.10:FF:000047">
    <property type="entry name" value="Rho-associated protein kinase 1"/>
    <property type="match status" value="2"/>
</dbReference>
<keyword evidence="14" id="KW-0175">Coiled coil</keyword>
<organism evidence="19 20">
    <name type="scientific">Meloidogyne incognita</name>
    <name type="common">Southern root-knot nematode worm</name>
    <name type="synonym">Oxyuris incognita</name>
    <dbReference type="NCBI Taxonomy" id="6306"/>
    <lineage>
        <taxon>Eukaryota</taxon>
        <taxon>Metazoa</taxon>
        <taxon>Ecdysozoa</taxon>
        <taxon>Nematoda</taxon>
        <taxon>Chromadorea</taxon>
        <taxon>Rhabditida</taxon>
        <taxon>Tylenchina</taxon>
        <taxon>Tylenchomorpha</taxon>
        <taxon>Tylenchoidea</taxon>
        <taxon>Meloidogynidae</taxon>
        <taxon>Meloidogyninae</taxon>
        <taxon>Meloidogyne</taxon>
        <taxon>Meloidogyne incognita group</taxon>
    </lineage>
</organism>
<keyword evidence="4" id="KW-0963">Cytoplasm</keyword>
<dbReference type="FunFam" id="3.30.200.20:FF:000017">
    <property type="entry name" value="Non-specific serine/threonine protein kinase"/>
    <property type="match status" value="1"/>
</dbReference>
<dbReference type="Gene3D" id="1.10.510.10">
    <property type="entry name" value="Transferase(Phosphotransferase) domain 1"/>
    <property type="match status" value="2"/>
</dbReference>
<dbReference type="EC" id="2.7.11.1" evidence="3"/>
<keyword evidence="5" id="KW-0723">Serine/threonine-protein kinase</keyword>
<keyword evidence="7" id="KW-0808">Transferase</keyword>
<dbReference type="GO" id="GO:0030866">
    <property type="term" value="P:cortical actin cytoskeleton organization"/>
    <property type="evidence" value="ECO:0007669"/>
    <property type="project" value="TreeGrafter"/>
</dbReference>
<evidence type="ECO:0000256" key="11">
    <source>
        <dbReference type="ARBA" id="ARBA00047899"/>
    </source>
</evidence>
<reference evidence="20" key="1">
    <citation type="submission" date="2022-11" db="UniProtKB">
        <authorList>
            <consortium name="WormBaseParasite"/>
        </authorList>
    </citation>
    <scope>IDENTIFICATION</scope>
</reference>
<dbReference type="GO" id="GO:0005856">
    <property type="term" value="C:cytoskeleton"/>
    <property type="evidence" value="ECO:0007669"/>
    <property type="project" value="TreeGrafter"/>
</dbReference>
<keyword evidence="9" id="KW-0418">Kinase</keyword>
<dbReference type="FunFam" id="3.30.200.20:FF:001209">
    <property type="entry name" value="Serine/threonine-protein kinase MRCK beta"/>
    <property type="match status" value="1"/>
</dbReference>
<dbReference type="InterPro" id="IPR050839">
    <property type="entry name" value="Rho-assoc_Ser/Thr_Kinase"/>
</dbReference>
<dbReference type="InterPro" id="IPR017441">
    <property type="entry name" value="Protein_kinase_ATP_BS"/>
</dbReference>
<feature type="domain" description="Protein kinase" evidence="17">
    <location>
        <begin position="628"/>
        <end position="890"/>
    </location>
</feature>
<dbReference type="InterPro" id="IPR000719">
    <property type="entry name" value="Prot_kinase_dom"/>
</dbReference>
<evidence type="ECO:0000256" key="1">
    <source>
        <dbReference type="ARBA" id="ARBA00001946"/>
    </source>
</evidence>
<feature type="binding site" evidence="13">
    <location>
        <position position="657"/>
    </location>
    <ligand>
        <name>ATP</name>
        <dbReference type="ChEBI" id="CHEBI:30616"/>
    </ligand>
</feature>
<evidence type="ECO:0000256" key="5">
    <source>
        <dbReference type="ARBA" id="ARBA00022527"/>
    </source>
</evidence>
<dbReference type="SMART" id="SM00133">
    <property type="entry name" value="S_TK_X"/>
    <property type="match status" value="2"/>
</dbReference>
<feature type="compositionally biased region" description="Low complexity" evidence="15">
    <location>
        <begin position="1116"/>
        <end position="1132"/>
    </location>
</feature>
<comment type="cofactor">
    <cofactor evidence="1">
        <name>Mg(2+)</name>
        <dbReference type="ChEBI" id="CHEBI:18420"/>
    </cofactor>
</comment>
<dbReference type="PROSITE" id="PS00107">
    <property type="entry name" value="PROTEIN_KINASE_ATP"/>
    <property type="match status" value="2"/>
</dbReference>
<keyword evidence="16" id="KW-0812">Transmembrane</keyword>
<dbReference type="PANTHER" id="PTHR22988:SF73">
    <property type="entry name" value="RHO-ASSOCIATED PROTEIN KINASE"/>
    <property type="match status" value="1"/>
</dbReference>
<dbReference type="InterPro" id="IPR017892">
    <property type="entry name" value="Pkinase_C"/>
</dbReference>
<dbReference type="GO" id="GO:0005737">
    <property type="term" value="C:cytoplasm"/>
    <property type="evidence" value="ECO:0007669"/>
    <property type="project" value="UniProtKB-SubCell"/>
</dbReference>
<evidence type="ECO:0000256" key="15">
    <source>
        <dbReference type="SAM" id="MobiDB-lite"/>
    </source>
</evidence>
<dbReference type="GO" id="GO:0072518">
    <property type="term" value="F:Rho-dependent protein serine/threonine kinase activity"/>
    <property type="evidence" value="ECO:0007669"/>
    <property type="project" value="TreeGrafter"/>
</dbReference>
<evidence type="ECO:0000313" key="20">
    <source>
        <dbReference type="WBParaSite" id="Minc3s01867g26849"/>
    </source>
</evidence>
<dbReference type="GO" id="GO:0007266">
    <property type="term" value="P:Rho protein signal transduction"/>
    <property type="evidence" value="ECO:0007669"/>
    <property type="project" value="TreeGrafter"/>
</dbReference>
<sequence>MCSQLWMDCWNYLILQFLIYDCVIALFYDCNYPVLKRTQKTIETFLDRNEQLVKSLIDCRISNINFRIIKVIGRGAFGEVQLVRNIQNNQVYAMKMLDKDKMIRRSDAAFFWEERNIMAYSNSEWIVKLHYAFQDLRNLYMVMEFMPGGDMVNLMANHDIPEDWAQFYTAELVLALDAIHSLGYIHRDVKPDNMLISADGHIKLADFGTCIRMNRDGLVRCSMAVGTPDYISPEVLRSQGGEGVYGREVDWWAVGVFLYEMLFGETPFYAESLVQTYSKIMDHNKQLKFPGDVKVSSSAKDIIRSFLSEPNIRLGRDGVSAIRGHAFFKNSVWTFDSIQKSTPPYVPDLLGDDDTSHFDDVEPADPVDCESFQIPKAFTGNQLPFIGFTFSNEFGPLDLIKKQLEEAVLQPIVNGDNNLLDTPVVNGTCGNGNNCHLEEKVDELTNENELLQQQLKNIKEQLEAETNSAKAEIDLLAKEREILEMKCAEMKQNQEMIESEVDSLKQEKENLSGRIKELEIEIGKLTPTQQEAEQLRETNKMLELHLQKCKEQLEQQQQINNHHLNNNNNNAPAVPPPRLSHEDCVIALFYDCNYPVLKRTQKTIETFLDRNEQLVKSLIDCRISNINFRIIKVIGRGAFGEVQLVRNIQNNQVYAMKMLDKDKMIRRSDAAFFWEERNIMAYSNSEWIVKLYYAFQDLRNLYMVMEFMPGGDMVNLMASHDIPEDWAQFYTAELVLALDAIHSLGYIHRDVKPDNMLISADGHIKLADFGTCIRMNKDGLVRCSMAVGTPDYISPEVLRSQGGEGVYGREVDWWAVGVFLYEMLFGETPFYAESLVQTYSKIMDHNKQLKFPGDVKVSSSAKDIIRSFLSEPNIRLGRDGISAIRGHAFFKNSVWTFDSIQKSTPPYVPDLLGDDDTSHFDDVEPADPVDCESFQIPKAFTGNQLPFIGFTFSNEFGPLDLIKKQLEEAVLQPIVNGNNNLLDTPVVNGTCGNGNNCHLEEKVDELTNENELLQQQLKNVKEQLEIETNSAKAEIDLLAKEREILEMKCAEMKQNQEMIESEVDSLKQEKENLTIRIKELEVEVGKLTPTQQEAEQLRETNKMLELHLQKCKEQLEQQQQINNHHSSNNNNNATAAPAVPPPRLSHEIGELKYQRRVLENKIEDLQEQLEGQRRLFSDCQQRLEAEQKLSGLFKVEIEARAKDNEEKEKKFQNMGQQIEEFVLTLERERVSHQHLQNSFVDLQKDKSFLETELRAAMQRHEQEYKSLTANLNLASKKENELISQNKQLQEEINQIRKHSHGPMGLAPVFGGTNTLSSAVSTSSLVSATNSFASVQLHNNNNSILSSSGELEMLSRDQLIHRCQREIKLKEQVIEKLAYLGRQKGINDDSAGRANSKKKKKHVDEKRVRDLVEFQMEQERKKYLQKIAQLEEIIQDLHQNLVEEQRKKADLIDEVNLYKKGGAEHIDLNSAQTFRDRRVPRRRQGGGQYQNLENDNDPV</sequence>
<feature type="coiled-coil region" evidence="14">
    <location>
        <begin position="1412"/>
        <end position="1453"/>
    </location>
</feature>
<evidence type="ECO:0000256" key="13">
    <source>
        <dbReference type="PROSITE-ProRule" id="PRU10141"/>
    </source>
</evidence>
<dbReference type="GO" id="GO:0048598">
    <property type="term" value="P:embryonic morphogenesis"/>
    <property type="evidence" value="ECO:0007669"/>
    <property type="project" value="TreeGrafter"/>
</dbReference>
<comment type="subcellular location">
    <subcellularLocation>
        <location evidence="2">Cytoplasm</location>
    </subcellularLocation>
</comment>
<keyword evidence="16" id="KW-0472">Membrane</keyword>
<keyword evidence="10 13" id="KW-0067">ATP-binding</keyword>
<feature type="transmembrane region" description="Helical" evidence="16">
    <location>
        <begin position="9"/>
        <end position="28"/>
    </location>
</feature>
<dbReference type="Pfam" id="PF00069">
    <property type="entry name" value="Pkinase"/>
    <property type="match status" value="2"/>
</dbReference>
<evidence type="ECO:0000256" key="3">
    <source>
        <dbReference type="ARBA" id="ARBA00012513"/>
    </source>
</evidence>
<evidence type="ECO:0000256" key="6">
    <source>
        <dbReference type="ARBA" id="ARBA00022553"/>
    </source>
</evidence>
<dbReference type="PROSITE" id="PS00108">
    <property type="entry name" value="PROTEIN_KINASE_ST"/>
    <property type="match status" value="2"/>
</dbReference>
<dbReference type="PROSITE" id="PS51285">
    <property type="entry name" value="AGC_KINASE_CTER"/>
    <property type="match status" value="2"/>
</dbReference>
<evidence type="ECO:0000256" key="2">
    <source>
        <dbReference type="ARBA" id="ARBA00004496"/>
    </source>
</evidence>
<proteinExistence type="predicted"/>
<dbReference type="Pfam" id="PF00433">
    <property type="entry name" value="Pkinase_C"/>
    <property type="match status" value="2"/>
</dbReference>
<keyword evidence="16" id="KW-1133">Transmembrane helix</keyword>
<evidence type="ECO:0000256" key="8">
    <source>
        <dbReference type="ARBA" id="ARBA00022741"/>
    </source>
</evidence>
<evidence type="ECO:0000256" key="4">
    <source>
        <dbReference type="ARBA" id="ARBA00022490"/>
    </source>
</evidence>
<dbReference type="SMART" id="SM00220">
    <property type="entry name" value="S_TKc"/>
    <property type="match status" value="2"/>
</dbReference>